<dbReference type="InterPro" id="IPR006283">
    <property type="entry name" value="ThiL-like"/>
</dbReference>
<dbReference type="EC" id="2.7.4.16" evidence="2"/>
<sequence length="332" mass="36156">MREREMIQAISDLVGRKELAEGLIRSIGDDCAVISRTDRSVWLLSMDSLVEQVHFDLRFHPAYELGRKAVSVNVSDVAAMGGRPQFLLLSLGLTPDRDQAWFKEFMAGLESACREYGCLLIGGDTVSSPRALTLTLTIIGEQDREAVIYRSGARPGDEIWVSGELGLAAAGLDLFRLGSGLEDPDFKPLLARHLNPRARVELGLALAGSGVVRAMLDLSDGLATDLAHLCKESGVGGRVEARLLPGHPALDRAAVLLDRQPIDWMIRGGEDYELLFTAPPAAGKTIQTLAAGQNVPVSRIGWIVREHGVVLIRGDRDEGEPERIDFQGYEHC</sequence>
<feature type="binding site" evidence="2">
    <location>
        <begin position="123"/>
        <end position="124"/>
    </location>
    <ligand>
        <name>ATP</name>
        <dbReference type="ChEBI" id="CHEBI:30616"/>
    </ligand>
</feature>
<feature type="binding site" evidence="2">
    <location>
        <position position="76"/>
    </location>
    <ligand>
        <name>Mg(2+)</name>
        <dbReference type="ChEBI" id="CHEBI:18420"/>
        <label>3</label>
    </ligand>
</feature>
<keyword evidence="2" id="KW-0067">ATP-binding</keyword>
<comment type="caution">
    <text evidence="2">Lacks conserved residue(s) required for the propagation of feature annotation.</text>
</comment>
<feature type="binding site" evidence="2">
    <location>
        <position position="329"/>
    </location>
    <ligand>
        <name>substrate</name>
    </ligand>
</feature>
<feature type="binding site" evidence="2">
    <location>
        <position position="124"/>
    </location>
    <ligand>
        <name>Mg(2+)</name>
        <dbReference type="ChEBI" id="CHEBI:18420"/>
        <label>1</label>
    </ligand>
</feature>
<dbReference type="AlphaFoldDB" id="A0A915U0N3"/>
<feature type="binding site" evidence="2">
    <location>
        <position position="47"/>
    </location>
    <ligand>
        <name>Mg(2+)</name>
        <dbReference type="ChEBI" id="CHEBI:18420"/>
        <label>2</label>
    </ligand>
</feature>
<dbReference type="PANTHER" id="PTHR30270">
    <property type="entry name" value="THIAMINE-MONOPHOSPHATE KINASE"/>
    <property type="match status" value="1"/>
</dbReference>
<feature type="binding site" evidence="2">
    <location>
        <position position="217"/>
    </location>
    <ligand>
        <name>Mg(2+)</name>
        <dbReference type="ChEBI" id="CHEBI:18420"/>
        <label>3</label>
    </ligand>
</feature>
<feature type="binding site" evidence="2">
    <location>
        <position position="270"/>
    </location>
    <ligand>
        <name>substrate</name>
    </ligand>
</feature>
<comment type="pathway">
    <text evidence="2">Cofactor biosynthesis; thiamine diphosphate biosynthesis; thiamine diphosphate from thiamine phosphate: step 1/1.</text>
</comment>
<feature type="binding site" evidence="2">
    <location>
        <position position="47"/>
    </location>
    <ligand>
        <name>Mg(2+)</name>
        <dbReference type="ChEBI" id="CHEBI:18420"/>
        <label>1</label>
    </ligand>
</feature>
<dbReference type="RefSeq" id="WP_267928523.1">
    <property type="nucleotide sequence ID" value="NZ_AP024233.1"/>
</dbReference>
<comment type="catalytic activity">
    <reaction evidence="2">
        <text>thiamine phosphate + ATP = thiamine diphosphate + ADP</text>
        <dbReference type="Rhea" id="RHEA:15913"/>
        <dbReference type="ChEBI" id="CHEBI:30616"/>
        <dbReference type="ChEBI" id="CHEBI:37575"/>
        <dbReference type="ChEBI" id="CHEBI:58937"/>
        <dbReference type="ChEBI" id="CHEBI:456216"/>
        <dbReference type="EC" id="2.7.4.16"/>
    </reaction>
</comment>
<organism evidence="5 6">
    <name type="scientific">Desulfolithobacter dissulfuricans</name>
    <dbReference type="NCBI Taxonomy" id="2795293"/>
    <lineage>
        <taxon>Bacteria</taxon>
        <taxon>Pseudomonadati</taxon>
        <taxon>Thermodesulfobacteriota</taxon>
        <taxon>Desulfobulbia</taxon>
        <taxon>Desulfobulbales</taxon>
        <taxon>Desulfobulbaceae</taxon>
        <taxon>Desulfolithobacter</taxon>
    </lineage>
</organism>
<feature type="binding site" evidence="2">
    <location>
        <position position="45"/>
    </location>
    <ligand>
        <name>Mg(2+)</name>
        <dbReference type="ChEBI" id="CHEBI:18420"/>
        <label>4</label>
    </ligand>
</feature>
<dbReference type="InterPro" id="IPR010918">
    <property type="entry name" value="PurM-like_C_dom"/>
</dbReference>
<dbReference type="KEGG" id="ddu:GF1_10010"/>
<reference evidence="5" key="1">
    <citation type="submission" date="2020-12" db="EMBL/GenBank/DDBJ databases">
        <title>Desulfobium dissulfuricans gen. nov., sp. nov., a novel mesophilic, sulfate-reducing bacterium isolated from a deep-sea hydrothermal vent.</title>
        <authorList>
            <person name="Hashimoto Y."/>
            <person name="Tame A."/>
            <person name="Sawayama S."/>
            <person name="Miyazaki J."/>
            <person name="Takai K."/>
            <person name="Nakagawa S."/>
        </authorList>
    </citation>
    <scope>NUCLEOTIDE SEQUENCE</scope>
    <source>
        <strain evidence="5">GF1</strain>
    </source>
</reference>
<protein>
    <recommendedName>
        <fullName evidence="2">Thiamine-monophosphate kinase</fullName>
        <shortName evidence="2">TMP kinase</shortName>
        <shortName evidence="2">Thiamine-phosphate kinase</shortName>
        <ecNumber evidence="2">2.7.4.16</ecNumber>
    </recommendedName>
</protein>
<dbReference type="GO" id="GO:0009229">
    <property type="term" value="P:thiamine diphosphate biosynthetic process"/>
    <property type="evidence" value="ECO:0007669"/>
    <property type="project" value="UniProtKB-UniRule"/>
</dbReference>
<keyword evidence="2" id="KW-0460">Magnesium</keyword>
<dbReference type="InterPro" id="IPR036676">
    <property type="entry name" value="PurM-like_C_sf"/>
</dbReference>
<dbReference type="GO" id="GO:0009228">
    <property type="term" value="P:thiamine biosynthetic process"/>
    <property type="evidence" value="ECO:0007669"/>
    <property type="project" value="UniProtKB-KW"/>
</dbReference>
<keyword evidence="6" id="KW-1185">Reference proteome</keyword>
<dbReference type="PANTHER" id="PTHR30270:SF0">
    <property type="entry name" value="THIAMINE-MONOPHOSPHATE KINASE"/>
    <property type="match status" value="1"/>
</dbReference>
<dbReference type="HAMAP" id="MF_02128">
    <property type="entry name" value="TMP_kinase"/>
    <property type="match status" value="1"/>
</dbReference>
<dbReference type="PIRSF" id="PIRSF005303">
    <property type="entry name" value="Thiam_monoph_kin"/>
    <property type="match status" value="1"/>
</dbReference>
<dbReference type="Pfam" id="PF00586">
    <property type="entry name" value="AIRS"/>
    <property type="match status" value="1"/>
</dbReference>
<feature type="binding site" evidence="2">
    <location>
        <position position="54"/>
    </location>
    <ligand>
        <name>substrate</name>
    </ligand>
</feature>
<keyword evidence="1 2" id="KW-0784">Thiamine biosynthesis</keyword>
<comment type="function">
    <text evidence="2">Catalyzes the ATP-dependent phosphorylation of thiamine-monophosphate (TMP) to form thiamine-pyrophosphate (TPP), the active form of vitamin B1.</text>
</comment>
<evidence type="ECO:0000256" key="1">
    <source>
        <dbReference type="ARBA" id="ARBA00022977"/>
    </source>
</evidence>
<feature type="domain" description="PurM-like C-terminal" evidence="4">
    <location>
        <begin position="154"/>
        <end position="311"/>
    </location>
</feature>
<feature type="binding site" evidence="2">
    <location>
        <position position="220"/>
    </location>
    <ligand>
        <name>Mg(2+)</name>
        <dbReference type="ChEBI" id="CHEBI:18420"/>
        <label>5</label>
    </ligand>
</feature>
<accession>A0A915U0N3</accession>
<evidence type="ECO:0000256" key="2">
    <source>
        <dbReference type="HAMAP-Rule" id="MF_02128"/>
    </source>
</evidence>
<name>A0A915U0N3_9BACT</name>
<feature type="binding site" evidence="2">
    <location>
        <position position="76"/>
    </location>
    <ligand>
        <name>Mg(2+)</name>
        <dbReference type="ChEBI" id="CHEBI:18420"/>
        <label>4</label>
    </ligand>
</feature>
<dbReference type="GO" id="GO:0009030">
    <property type="term" value="F:thiamine-phosphate kinase activity"/>
    <property type="evidence" value="ECO:0007669"/>
    <property type="project" value="UniProtKB-UniRule"/>
</dbReference>
<gene>
    <name evidence="2 5" type="primary">thiL</name>
    <name evidence="5" type="ORF">GF1_10010</name>
</gene>
<feature type="binding site" evidence="2">
    <location>
        <position position="76"/>
    </location>
    <ligand>
        <name>Mg(2+)</name>
        <dbReference type="ChEBI" id="CHEBI:18420"/>
        <label>2</label>
    </ligand>
</feature>
<feature type="binding site" evidence="2">
    <location>
        <position position="219"/>
    </location>
    <ligand>
        <name>ATP</name>
        <dbReference type="ChEBI" id="CHEBI:30616"/>
    </ligand>
</feature>
<keyword evidence="2" id="KW-0479">Metal-binding</keyword>
<comment type="miscellaneous">
    <text evidence="2">Reaction mechanism of ThiL seems to utilize a direct, inline transfer of the gamma-phosphate of ATP to TMP rather than a phosphorylated enzyme intermediate.</text>
</comment>
<dbReference type="Proteomes" id="UP001063350">
    <property type="component" value="Chromosome"/>
</dbReference>
<dbReference type="Pfam" id="PF02769">
    <property type="entry name" value="AIRS_C"/>
    <property type="match status" value="1"/>
</dbReference>
<dbReference type="InterPro" id="IPR036921">
    <property type="entry name" value="PurM-like_N_sf"/>
</dbReference>
<dbReference type="Gene3D" id="3.30.1330.10">
    <property type="entry name" value="PurM-like, N-terminal domain"/>
    <property type="match status" value="1"/>
</dbReference>
<dbReference type="EMBL" id="AP024233">
    <property type="protein sequence ID" value="BCO08625.1"/>
    <property type="molecule type" value="Genomic_DNA"/>
</dbReference>
<dbReference type="Gene3D" id="3.90.650.10">
    <property type="entry name" value="PurM-like C-terminal domain"/>
    <property type="match status" value="1"/>
</dbReference>
<comment type="similarity">
    <text evidence="2">Belongs to the thiamine-monophosphate kinase family.</text>
</comment>
<keyword evidence="2" id="KW-0808">Transferase</keyword>
<proteinExistence type="inferred from homology"/>
<dbReference type="CDD" id="cd02194">
    <property type="entry name" value="ThiL"/>
    <property type="match status" value="1"/>
</dbReference>
<feature type="domain" description="PurM-like N-terminal" evidence="3">
    <location>
        <begin position="28"/>
        <end position="141"/>
    </location>
</feature>
<dbReference type="SUPFAM" id="SSF55326">
    <property type="entry name" value="PurM N-terminal domain-like"/>
    <property type="match status" value="1"/>
</dbReference>
<dbReference type="NCBIfam" id="TIGR01379">
    <property type="entry name" value="thiL"/>
    <property type="match status" value="1"/>
</dbReference>
<dbReference type="SUPFAM" id="SSF56042">
    <property type="entry name" value="PurM C-terminal domain-like"/>
    <property type="match status" value="1"/>
</dbReference>
<dbReference type="GO" id="GO:0005524">
    <property type="term" value="F:ATP binding"/>
    <property type="evidence" value="ECO:0007669"/>
    <property type="project" value="UniProtKB-UniRule"/>
</dbReference>
<dbReference type="GO" id="GO:0000287">
    <property type="term" value="F:magnesium ion binding"/>
    <property type="evidence" value="ECO:0007669"/>
    <property type="project" value="UniProtKB-UniRule"/>
</dbReference>
<evidence type="ECO:0000259" key="3">
    <source>
        <dbReference type="Pfam" id="PF00586"/>
    </source>
</evidence>
<evidence type="ECO:0000313" key="5">
    <source>
        <dbReference type="EMBL" id="BCO08625.1"/>
    </source>
</evidence>
<dbReference type="InterPro" id="IPR016188">
    <property type="entry name" value="PurM-like_N"/>
</dbReference>
<evidence type="ECO:0000259" key="4">
    <source>
        <dbReference type="Pfam" id="PF02769"/>
    </source>
</evidence>
<keyword evidence="2 5" id="KW-0418">Kinase</keyword>
<feature type="binding site" evidence="2">
    <location>
        <position position="30"/>
    </location>
    <ligand>
        <name>Mg(2+)</name>
        <dbReference type="ChEBI" id="CHEBI:18420"/>
        <label>4</label>
    </ligand>
</feature>
<feature type="binding site" evidence="2">
    <location>
        <position position="30"/>
    </location>
    <ligand>
        <name>Mg(2+)</name>
        <dbReference type="ChEBI" id="CHEBI:18420"/>
        <label>3</label>
    </ligand>
</feature>
<feature type="binding site" evidence="2">
    <location>
        <position position="150"/>
    </location>
    <ligand>
        <name>ATP</name>
        <dbReference type="ChEBI" id="CHEBI:30616"/>
    </ligand>
</feature>
<keyword evidence="2" id="KW-0547">Nucleotide-binding</keyword>
<evidence type="ECO:0000313" key="6">
    <source>
        <dbReference type="Proteomes" id="UP001063350"/>
    </source>
</evidence>